<protein>
    <submittedName>
        <fullName evidence="1">Uncharacterized protein</fullName>
    </submittedName>
</protein>
<dbReference type="EMBL" id="BOOY01000021">
    <property type="protein sequence ID" value="GIJ03539.1"/>
    <property type="molecule type" value="Genomic_DNA"/>
</dbReference>
<gene>
    <name evidence="1" type="ORF">Sya03_28910</name>
</gene>
<sequence length="58" mass="6538">MLTTDARTLLDLHHDRAAQLRAQAAADGLARAVRATGRRHARRRQRLWGALRRARLAA</sequence>
<reference evidence="1" key="1">
    <citation type="submission" date="2021-01" db="EMBL/GenBank/DDBJ databases">
        <title>Whole genome shotgun sequence of Spirilliplanes yamanashiensis NBRC 15828.</title>
        <authorList>
            <person name="Komaki H."/>
            <person name="Tamura T."/>
        </authorList>
    </citation>
    <scope>NUCLEOTIDE SEQUENCE</scope>
    <source>
        <strain evidence="1">NBRC 15828</strain>
    </source>
</reference>
<keyword evidence="2" id="KW-1185">Reference proteome</keyword>
<name>A0A8J4DJP8_9ACTN</name>
<accession>A0A8J4DJP8</accession>
<organism evidence="1 2">
    <name type="scientific">Spirilliplanes yamanashiensis</name>
    <dbReference type="NCBI Taxonomy" id="42233"/>
    <lineage>
        <taxon>Bacteria</taxon>
        <taxon>Bacillati</taxon>
        <taxon>Actinomycetota</taxon>
        <taxon>Actinomycetes</taxon>
        <taxon>Micromonosporales</taxon>
        <taxon>Micromonosporaceae</taxon>
        <taxon>Spirilliplanes</taxon>
    </lineage>
</organism>
<dbReference type="RefSeq" id="WP_203938816.1">
    <property type="nucleotide sequence ID" value="NZ_BAAAGJ010000010.1"/>
</dbReference>
<evidence type="ECO:0000313" key="1">
    <source>
        <dbReference type="EMBL" id="GIJ03539.1"/>
    </source>
</evidence>
<proteinExistence type="predicted"/>
<comment type="caution">
    <text evidence="1">The sequence shown here is derived from an EMBL/GenBank/DDBJ whole genome shotgun (WGS) entry which is preliminary data.</text>
</comment>
<dbReference type="AlphaFoldDB" id="A0A8J4DJP8"/>
<evidence type="ECO:0000313" key="2">
    <source>
        <dbReference type="Proteomes" id="UP000652013"/>
    </source>
</evidence>
<dbReference type="Proteomes" id="UP000652013">
    <property type="component" value="Unassembled WGS sequence"/>
</dbReference>